<feature type="compositionally biased region" description="Basic and acidic residues" evidence="6">
    <location>
        <begin position="76"/>
        <end position="87"/>
    </location>
</feature>
<dbReference type="FunFam" id="1.20.58.340:FF:000008">
    <property type="entry name" value="CorA family metal ion transporter"/>
    <property type="match status" value="1"/>
</dbReference>
<dbReference type="InterPro" id="IPR045861">
    <property type="entry name" value="CorA_cytoplasmic_dom"/>
</dbReference>
<feature type="compositionally biased region" description="Polar residues" evidence="6">
    <location>
        <begin position="460"/>
        <end position="484"/>
    </location>
</feature>
<feature type="compositionally biased region" description="Polar residues" evidence="6">
    <location>
        <begin position="130"/>
        <end position="143"/>
    </location>
</feature>
<dbReference type="SUPFAM" id="SSF143865">
    <property type="entry name" value="CorA soluble domain-like"/>
    <property type="match status" value="1"/>
</dbReference>
<dbReference type="InterPro" id="IPR002523">
    <property type="entry name" value="MgTranspt_CorA/ZnTranspt_ZntB"/>
</dbReference>
<feature type="compositionally biased region" description="Basic and acidic residues" evidence="6">
    <location>
        <begin position="165"/>
        <end position="181"/>
    </location>
</feature>
<feature type="compositionally biased region" description="Low complexity" evidence="6">
    <location>
        <begin position="28"/>
        <end position="49"/>
    </location>
</feature>
<evidence type="ECO:0000256" key="4">
    <source>
        <dbReference type="ARBA" id="ARBA00022989"/>
    </source>
</evidence>
<evidence type="ECO:0000256" key="6">
    <source>
        <dbReference type="SAM" id="MobiDB-lite"/>
    </source>
</evidence>
<sequence length="866" mass="97599">MPKSKAPTGASGPAMASAAQSSNAHPGQAQAQAQAPSHGQNQDQQQQRPPGKKRRNHRGGKKKRQRRRSFAILDEDSNHSDADEPPRDGLYQIRSANLSGTSIDSQALLDHREHQPMRLRRASTVGPALSSGNLPSPLVTTPGGSRRRTLPNLNYSDDEDPMNNWDERTPLIAEPARRKDSYTGASSYGAGFSTSSRPRSREASSISSNARRGAAAFGARDRYHHVNNPPSIPGSPNFGAIDRIDMTLGDVMIRDEIDLHDDSPGHLSQDDDGITGGATLRDNRAEKDVCFPVSGMSENGDDDVQERDFGLKPRPRRRRGKWPDLSILEEWKHMEKEDRSEERRVKRITEPQLINGRLRPVRKGWFETDGDSPYRFTYFNEEFQSTIHSQTISELVQPGSGFEQLFIPEPRILSDGESSDEEEEALMSAKLHRPSGGVDGDSKIPSRQPSVAESRREQVVSPQQDIVSGSSGRVSPTNPKSLDQTAGRGSRHGSQQTSYESSRMPSLQPSQEPTQETSQQSSNDPEPKPKQIRYGERPVWWLNVLCPTEAEMKVISKAFGIHPLTAEDIMLQEAREKVELFRHYYFVNYRTFDQDINSENYLEPVNMYVVVFREGVLSFHFSVSPHPANVRRRIRQLRDYLILSSDWISYAIIDDITDVFQPLIQNIEDEVDEIDEAILRVHSVTDKRQHDEKRRDDASTVAESTGDMLRRVGDCRKRVMSLYRLLGNKADVIKGFAKRCNERWEVAPRSEIGLYLGDIQDHIVTMTSNLGHYEKILARSHANYLAQINIRMNERQEQTADVLGKLTVLGTIVLPMNIITGLWGMNVWVPGQEYEGDLTWFVCITAGLFMFGIGCYMIAKRVYKIV</sequence>
<organism evidence="8 9">
    <name type="scientific">Bionectria ochroleuca</name>
    <name type="common">Gliocladium roseum</name>
    <dbReference type="NCBI Taxonomy" id="29856"/>
    <lineage>
        <taxon>Eukaryota</taxon>
        <taxon>Fungi</taxon>
        <taxon>Dikarya</taxon>
        <taxon>Ascomycota</taxon>
        <taxon>Pezizomycotina</taxon>
        <taxon>Sordariomycetes</taxon>
        <taxon>Hypocreomycetidae</taxon>
        <taxon>Hypocreales</taxon>
        <taxon>Bionectriaceae</taxon>
        <taxon>Clonostachys</taxon>
    </lineage>
</organism>
<feature type="compositionally biased region" description="Polar residues" evidence="6">
    <location>
        <begin position="492"/>
        <end position="507"/>
    </location>
</feature>
<dbReference type="GO" id="GO:0000329">
    <property type="term" value="C:fungal-type vacuole membrane"/>
    <property type="evidence" value="ECO:0007669"/>
    <property type="project" value="TreeGrafter"/>
</dbReference>
<protein>
    <submittedName>
        <fullName evidence="8">Uncharacterized protein</fullName>
    </submittedName>
</protein>
<feature type="compositionally biased region" description="Polar residues" evidence="6">
    <location>
        <begin position="192"/>
        <end position="209"/>
    </location>
</feature>
<dbReference type="GO" id="GO:0010961">
    <property type="term" value="P:intracellular magnesium ion homeostasis"/>
    <property type="evidence" value="ECO:0007669"/>
    <property type="project" value="TreeGrafter"/>
</dbReference>
<proteinExistence type="inferred from homology"/>
<dbReference type="EMBL" id="JADCTT010000005">
    <property type="protein sequence ID" value="KAF9751647.1"/>
    <property type="molecule type" value="Genomic_DNA"/>
</dbReference>
<dbReference type="Gene3D" id="1.20.58.340">
    <property type="entry name" value="Magnesium transport protein CorA, transmembrane region"/>
    <property type="match status" value="2"/>
</dbReference>
<evidence type="ECO:0000256" key="1">
    <source>
        <dbReference type="ARBA" id="ARBA00004141"/>
    </source>
</evidence>
<dbReference type="InterPro" id="IPR045863">
    <property type="entry name" value="CorA_TM1_TM2"/>
</dbReference>
<feature type="region of interest" description="Disordered" evidence="6">
    <location>
        <begin position="260"/>
        <end position="318"/>
    </location>
</feature>
<feature type="region of interest" description="Disordered" evidence="6">
    <location>
        <begin position="126"/>
        <end position="213"/>
    </location>
</feature>
<dbReference type="Proteomes" id="UP000616885">
    <property type="component" value="Unassembled WGS sequence"/>
</dbReference>
<name>A0A8H7N9F4_BIOOC</name>
<comment type="subcellular location">
    <subcellularLocation>
        <location evidence="1">Membrane</location>
        <topology evidence="1">Multi-pass membrane protein</topology>
    </subcellularLocation>
</comment>
<dbReference type="SUPFAM" id="SSF144083">
    <property type="entry name" value="Magnesium transport protein CorA, transmembrane region"/>
    <property type="match status" value="1"/>
</dbReference>
<dbReference type="PANTHER" id="PTHR21535:SF51">
    <property type="entry name" value="MANGANESE RESISTANCE PROTEIN MNR2"/>
    <property type="match status" value="1"/>
</dbReference>
<comment type="similarity">
    <text evidence="2">Belongs to the CorA metal ion transporter (MIT) (TC 1.A.35) family.</text>
</comment>
<dbReference type="PANTHER" id="PTHR21535">
    <property type="entry name" value="MAGNESIUM AND COBALT TRANSPORT PROTEIN/MITOCHONDRIAL IMPORT INNER MEMBRANE TRANSLOCASE SUBUNIT TIM8"/>
    <property type="match status" value="1"/>
</dbReference>
<dbReference type="Pfam" id="PF01544">
    <property type="entry name" value="CorA"/>
    <property type="match status" value="1"/>
</dbReference>
<dbReference type="FunFam" id="1.20.58.340:FF:000014">
    <property type="entry name" value="CorA family metal ion transporter"/>
    <property type="match status" value="1"/>
</dbReference>
<evidence type="ECO:0000256" key="3">
    <source>
        <dbReference type="ARBA" id="ARBA00022692"/>
    </source>
</evidence>
<dbReference type="AlphaFoldDB" id="A0A8H7N9F4"/>
<gene>
    <name evidence="8" type="ORF">IM811_013441</name>
</gene>
<evidence type="ECO:0000256" key="5">
    <source>
        <dbReference type="ARBA" id="ARBA00023136"/>
    </source>
</evidence>
<reference evidence="8" key="1">
    <citation type="submission" date="2020-10" db="EMBL/GenBank/DDBJ databases">
        <title>High-Quality Genome Resource of Clonostachys rosea strain S41 by Oxford Nanopore Long-Read Sequencing.</title>
        <authorList>
            <person name="Wang H."/>
        </authorList>
    </citation>
    <scope>NUCLEOTIDE SEQUENCE</scope>
    <source>
        <strain evidence="8">S41</strain>
    </source>
</reference>
<dbReference type="CDD" id="cd12829">
    <property type="entry name" value="Alr1p-like"/>
    <property type="match status" value="1"/>
</dbReference>
<evidence type="ECO:0000256" key="7">
    <source>
        <dbReference type="SAM" id="Phobius"/>
    </source>
</evidence>
<keyword evidence="3 7" id="KW-0812">Transmembrane</keyword>
<comment type="caution">
    <text evidence="8">The sequence shown here is derived from an EMBL/GenBank/DDBJ whole genome shotgun (WGS) entry which is preliminary data.</text>
</comment>
<keyword evidence="4 7" id="KW-1133">Transmembrane helix</keyword>
<feature type="transmembrane region" description="Helical" evidence="7">
    <location>
        <begin position="838"/>
        <end position="859"/>
    </location>
</feature>
<dbReference type="Gene3D" id="3.30.460.20">
    <property type="entry name" value="CorA soluble domain-like"/>
    <property type="match status" value="1"/>
</dbReference>
<accession>A0A8H7N9F4</accession>
<feature type="region of interest" description="Disordered" evidence="6">
    <location>
        <begin position="1"/>
        <end position="90"/>
    </location>
</feature>
<evidence type="ECO:0000256" key="2">
    <source>
        <dbReference type="ARBA" id="ARBA00009765"/>
    </source>
</evidence>
<feature type="compositionally biased region" description="Low complexity" evidence="6">
    <location>
        <begin position="508"/>
        <end position="522"/>
    </location>
</feature>
<evidence type="ECO:0000313" key="8">
    <source>
        <dbReference type="EMBL" id="KAF9751647.1"/>
    </source>
</evidence>
<dbReference type="InterPro" id="IPR044089">
    <property type="entry name" value="Alr1-like"/>
</dbReference>
<feature type="region of interest" description="Disordered" evidence="6">
    <location>
        <begin position="413"/>
        <end position="532"/>
    </location>
</feature>
<dbReference type="GO" id="GO:0015095">
    <property type="term" value="F:magnesium ion transmembrane transporter activity"/>
    <property type="evidence" value="ECO:0007669"/>
    <property type="project" value="InterPro"/>
</dbReference>
<feature type="compositionally biased region" description="Basic residues" evidence="6">
    <location>
        <begin position="50"/>
        <end position="69"/>
    </location>
</feature>
<keyword evidence="5 7" id="KW-0472">Membrane</keyword>
<evidence type="ECO:0000313" key="9">
    <source>
        <dbReference type="Proteomes" id="UP000616885"/>
    </source>
</evidence>